<dbReference type="EMBL" id="BMAU01021368">
    <property type="protein sequence ID" value="GFY23970.1"/>
    <property type="molecule type" value="Genomic_DNA"/>
</dbReference>
<dbReference type="GO" id="GO:0004748">
    <property type="term" value="F:ribonucleoside-diphosphate reductase activity, thioredoxin disulfide as acceptor"/>
    <property type="evidence" value="ECO:0007669"/>
    <property type="project" value="TreeGrafter"/>
</dbReference>
<dbReference type="PANTHER" id="PTHR23409:SF21">
    <property type="entry name" value="CAPSID PROTEIN"/>
    <property type="match status" value="1"/>
</dbReference>
<sequence length="652" mass="74005">MSFYVTLPSDSSMHFFPENKISHFKTQLPSPVCLNGEWEVGLSEIIYPHSWLNVNETNNYFLYKAGDGNISSTVKRTIDVGCYETMLDIISAVQLALPKNPNRFTIIYNKATKRVKINAVQGSSLHLENLGELLGFKRNAIIIGNMKSEFVADAWSNFSVFYVYSDLISPQIVGDTQALLLRIVRTKGKDGETISQYYDRPQYLPLVRHSFQTIQSELRLNSGDFVPFERGQIGSGLTHYKGINFQKGYGIGGIFRRLFRAALPFLVKGGKTIGKEVLMTGSRVASDVLSGENFKEAVKTRSKESGKKLAQKAIDRVQSMVGKGQYKRKRKKQKNSFHPKHVNNTYPYRSYIETLLNRGYDSKTSQLTAELFYKDSDDGIKKRTEFFKESATVDMIGCIHSDLFHQDRLLLNLVDLKIKLIRSKPEFCLQGSEGFKVVLDHVSLFIRKVRVNPGVILGHAKALEKTSAKYPINRVLCKVYSIPKGSMSFIQDNIFSGQMPKILFVGCVDNEAFHGAFSKSPYEFKHFNLNFIGVYVDGQPVPHNPLELDFSKDQYIRAYQTLFVGTDRMGQDRGIFISRKEYKDSNTLFGFNLSPDLCSSGEHLSLIKHSNLQLELKFSKSLEQTVCVIVFAEFENLIEINKSRNILYDFGN</sequence>
<protein>
    <submittedName>
        <fullName evidence="1">Uncharacterized protein F54H12.2</fullName>
    </submittedName>
</protein>
<dbReference type="InterPro" id="IPR000358">
    <property type="entry name" value="RNR_small_fam"/>
</dbReference>
<evidence type="ECO:0000313" key="2">
    <source>
        <dbReference type="Proteomes" id="UP000887159"/>
    </source>
</evidence>
<dbReference type="Proteomes" id="UP000887159">
    <property type="component" value="Unassembled WGS sequence"/>
</dbReference>
<keyword evidence="2" id="KW-1185">Reference proteome</keyword>
<proteinExistence type="predicted"/>
<gene>
    <name evidence="1" type="primary">F54H12.2</name>
    <name evidence="1" type="ORF">TNCV_4896511</name>
</gene>
<accession>A0A8X7B954</accession>
<dbReference type="AlphaFoldDB" id="A0A8X7B954"/>
<dbReference type="GO" id="GO:0005829">
    <property type="term" value="C:cytosol"/>
    <property type="evidence" value="ECO:0007669"/>
    <property type="project" value="TreeGrafter"/>
</dbReference>
<name>A0A8X7B954_TRICX</name>
<dbReference type="PANTHER" id="PTHR23409">
    <property type="entry name" value="RIBONUCLEOSIDE-DIPHOSPHATE REDUCTASE SMALL CHAIN"/>
    <property type="match status" value="1"/>
</dbReference>
<evidence type="ECO:0000313" key="1">
    <source>
        <dbReference type="EMBL" id="GFY23970.1"/>
    </source>
</evidence>
<reference evidence="1" key="1">
    <citation type="submission" date="2020-08" db="EMBL/GenBank/DDBJ databases">
        <title>Multicomponent nature underlies the extraordinary mechanical properties of spider dragline silk.</title>
        <authorList>
            <person name="Kono N."/>
            <person name="Nakamura H."/>
            <person name="Mori M."/>
            <person name="Yoshida Y."/>
            <person name="Ohtoshi R."/>
            <person name="Malay A.D."/>
            <person name="Moran D.A.P."/>
            <person name="Tomita M."/>
            <person name="Numata K."/>
            <person name="Arakawa K."/>
        </authorList>
    </citation>
    <scope>NUCLEOTIDE SEQUENCE</scope>
</reference>
<organism evidence="1 2">
    <name type="scientific">Trichonephila clavipes</name>
    <name type="common">Golden silk orbweaver</name>
    <name type="synonym">Nephila clavipes</name>
    <dbReference type="NCBI Taxonomy" id="2585209"/>
    <lineage>
        <taxon>Eukaryota</taxon>
        <taxon>Metazoa</taxon>
        <taxon>Ecdysozoa</taxon>
        <taxon>Arthropoda</taxon>
        <taxon>Chelicerata</taxon>
        <taxon>Arachnida</taxon>
        <taxon>Araneae</taxon>
        <taxon>Araneomorphae</taxon>
        <taxon>Entelegynae</taxon>
        <taxon>Araneoidea</taxon>
        <taxon>Nephilidae</taxon>
        <taxon>Trichonephila</taxon>
    </lineage>
</organism>
<comment type="caution">
    <text evidence="1">The sequence shown here is derived from an EMBL/GenBank/DDBJ whole genome shotgun (WGS) entry which is preliminary data.</text>
</comment>
<dbReference type="GO" id="GO:0009263">
    <property type="term" value="P:deoxyribonucleotide biosynthetic process"/>
    <property type="evidence" value="ECO:0007669"/>
    <property type="project" value="InterPro"/>
</dbReference>